<dbReference type="SUPFAM" id="SSF103575">
    <property type="entry name" value="Plexin repeat"/>
    <property type="match status" value="1"/>
</dbReference>
<dbReference type="InterPro" id="IPR003599">
    <property type="entry name" value="Ig_sub"/>
</dbReference>
<accession>A0A8C4QYI2</accession>
<dbReference type="SMART" id="SM00409">
    <property type="entry name" value="IG"/>
    <property type="match status" value="1"/>
</dbReference>
<dbReference type="InterPro" id="IPR007110">
    <property type="entry name" value="Ig-like_dom"/>
</dbReference>
<feature type="domain" description="Ig-like" evidence="11">
    <location>
        <begin position="119"/>
        <end position="212"/>
    </location>
</feature>
<evidence type="ECO:0000256" key="1">
    <source>
        <dbReference type="ARBA" id="ARBA00004370"/>
    </source>
</evidence>
<dbReference type="InterPro" id="IPR016201">
    <property type="entry name" value="PSI"/>
</dbReference>
<dbReference type="GO" id="GO:0045499">
    <property type="term" value="F:chemorepellent activity"/>
    <property type="evidence" value="ECO:0007669"/>
    <property type="project" value="TreeGrafter"/>
</dbReference>
<keyword evidence="9" id="KW-0393">Immunoglobulin domain</keyword>
<dbReference type="GO" id="GO:0071526">
    <property type="term" value="P:semaphorin-plexin signaling pathway"/>
    <property type="evidence" value="ECO:0007669"/>
    <property type="project" value="TreeGrafter"/>
</dbReference>
<dbReference type="Gene3D" id="2.60.40.10">
    <property type="entry name" value="Immunoglobulins"/>
    <property type="match status" value="1"/>
</dbReference>
<keyword evidence="13" id="KW-1185">Reference proteome</keyword>
<dbReference type="GO" id="GO:0030215">
    <property type="term" value="F:semaphorin receptor binding"/>
    <property type="evidence" value="ECO:0007669"/>
    <property type="project" value="InterPro"/>
</dbReference>
<feature type="compositionally biased region" description="Basic residues" evidence="10">
    <location>
        <begin position="289"/>
        <end position="304"/>
    </location>
</feature>
<evidence type="ECO:0000256" key="9">
    <source>
        <dbReference type="ARBA" id="ARBA00023319"/>
    </source>
</evidence>
<reference evidence="12" key="1">
    <citation type="submission" date="2025-08" db="UniProtKB">
        <authorList>
            <consortium name="Ensembl"/>
        </authorList>
    </citation>
    <scope>IDENTIFICATION</scope>
</reference>
<evidence type="ECO:0000256" key="4">
    <source>
        <dbReference type="ARBA" id="ARBA00022525"/>
    </source>
</evidence>
<evidence type="ECO:0000256" key="6">
    <source>
        <dbReference type="ARBA" id="ARBA00023136"/>
    </source>
</evidence>
<evidence type="ECO:0000256" key="5">
    <source>
        <dbReference type="ARBA" id="ARBA00022729"/>
    </source>
</evidence>
<dbReference type="PANTHER" id="PTHR11036:SF127">
    <property type="entry name" value="SEMAPHORIN-1A"/>
    <property type="match status" value="1"/>
</dbReference>
<dbReference type="SMART" id="SM00408">
    <property type="entry name" value="IGc2"/>
    <property type="match status" value="1"/>
</dbReference>
<dbReference type="PANTHER" id="PTHR11036">
    <property type="entry name" value="SEMAPHORIN"/>
    <property type="match status" value="1"/>
</dbReference>
<dbReference type="AlphaFoldDB" id="A0A8C4QYI2"/>
<evidence type="ECO:0000313" key="12">
    <source>
        <dbReference type="Ensembl" id="ENSEBUP00000021732.1"/>
    </source>
</evidence>
<dbReference type="GO" id="GO:0005886">
    <property type="term" value="C:plasma membrane"/>
    <property type="evidence" value="ECO:0007669"/>
    <property type="project" value="TreeGrafter"/>
</dbReference>
<dbReference type="InterPro" id="IPR003598">
    <property type="entry name" value="Ig_sub2"/>
</dbReference>
<keyword evidence="8" id="KW-0325">Glycoprotein</keyword>
<dbReference type="InterPro" id="IPR027231">
    <property type="entry name" value="Semaphorin"/>
</dbReference>
<dbReference type="SUPFAM" id="SSF48726">
    <property type="entry name" value="Immunoglobulin"/>
    <property type="match status" value="1"/>
</dbReference>
<keyword evidence="4" id="KW-0964">Secreted</keyword>
<evidence type="ECO:0000313" key="13">
    <source>
        <dbReference type="Proteomes" id="UP000694388"/>
    </source>
</evidence>
<dbReference type="SMART" id="SM00423">
    <property type="entry name" value="PSI"/>
    <property type="match status" value="1"/>
</dbReference>
<dbReference type="PROSITE" id="PS50835">
    <property type="entry name" value="IG_LIKE"/>
    <property type="match status" value="1"/>
</dbReference>
<dbReference type="Pfam" id="PF00047">
    <property type="entry name" value="ig"/>
    <property type="match status" value="1"/>
</dbReference>
<dbReference type="GO" id="GO:0005576">
    <property type="term" value="C:extracellular region"/>
    <property type="evidence" value="ECO:0007669"/>
    <property type="project" value="UniProtKB-SubCell"/>
</dbReference>
<dbReference type="FunFam" id="2.60.40.10:FF:000030">
    <property type="entry name" value="Semaphorin 3F like"/>
    <property type="match status" value="1"/>
</dbReference>
<comment type="similarity">
    <text evidence="3">Belongs to the semaphorin family.</text>
</comment>
<dbReference type="GO" id="GO:0007411">
    <property type="term" value="P:axon guidance"/>
    <property type="evidence" value="ECO:0007669"/>
    <property type="project" value="TreeGrafter"/>
</dbReference>
<evidence type="ECO:0000256" key="10">
    <source>
        <dbReference type="SAM" id="MobiDB-lite"/>
    </source>
</evidence>
<evidence type="ECO:0000256" key="8">
    <source>
        <dbReference type="ARBA" id="ARBA00023180"/>
    </source>
</evidence>
<sequence>MVDHVCSAESLEGGTKHGKSKGCKTRKKVVEDRETTDLSAMQQLYISSLQGVVQVPLQRCHAYGPACASCCLSRDPYCAWDGHACSRYYPYSKRRHRRQDVRNGNPLTQCSDQFHNYNPDVGTSGEQQLYGVQNSSILLECTPSSGQARIFWLFHKDAAADKHEQVAESERAVLTDRGLLLRNLQPSDSGIYLCKAEELLGFVHTLTRVSLSVFHDRKIQKQVESGLHGKAKNKDWYRHVIALLGRSEKNPSSGKFCRQLRWRMRTERAKHLQPGSHHKWKHLQQSLKSRNRRGHGQRRKPRSI</sequence>
<keyword evidence="6" id="KW-0472">Membrane</keyword>
<name>A0A8C4QYI2_EPTBU</name>
<protein>
    <recommendedName>
        <fullName evidence="11">Ig-like domain-containing protein</fullName>
    </recommendedName>
</protein>
<dbReference type="Pfam" id="PF01437">
    <property type="entry name" value="PSI"/>
    <property type="match status" value="1"/>
</dbReference>
<reference evidence="12" key="2">
    <citation type="submission" date="2025-09" db="UniProtKB">
        <authorList>
            <consortium name="Ensembl"/>
        </authorList>
    </citation>
    <scope>IDENTIFICATION</scope>
</reference>
<dbReference type="InterPro" id="IPR002165">
    <property type="entry name" value="Plexin_repeat"/>
</dbReference>
<dbReference type="GO" id="GO:0030335">
    <property type="term" value="P:positive regulation of cell migration"/>
    <property type="evidence" value="ECO:0007669"/>
    <property type="project" value="TreeGrafter"/>
</dbReference>
<dbReference type="Proteomes" id="UP000694388">
    <property type="component" value="Unplaced"/>
</dbReference>
<comment type="subcellular location">
    <subcellularLocation>
        <location evidence="1">Membrane</location>
    </subcellularLocation>
    <subcellularLocation>
        <location evidence="2">Secreted</location>
    </subcellularLocation>
</comment>
<evidence type="ECO:0000259" key="11">
    <source>
        <dbReference type="PROSITE" id="PS50835"/>
    </source>
</evidence>
<dbReference type="GeneTree" id="ENSGT00940000158203"/>
<evidence type="ECO:0000256" key="7">
    <source>
        <dbReference type="ARBA" id="ARBA00023157"/>
    </source>
</evidence>
<feature type="region of interest" description="Disordered" evidence="10">
    <location>
        <begin position="269"/>
        <end position="304"/>
    </location>
</feature>
<dbReference type="GO" id="GO:0001755">
    <property type="term" value="P:neural crest cell migration"/>
    <property type="evidence" value="ECO:0007669"/>
    <property type="project" value="TreeGrafter"/>
</dbReference>
<dbReference type="InterPro" id="IPR013783">
    <property type="entry name" value="Ig-like_fold"/>
</dbReference>
<dbReference type="InterPro" id="IPR013151">
    <property type="entry name" value="Immunoglobulin_dom"/>
</dbReference>
<organism evidence="12 13">
    <name type="scientific">Eptatretus burgeri</name>
    <name type="common">Inshore hagfish</name>
    <dbReference type="NCBI Taxonomy" id="7764"/>
    <lineage>
        <taxon>Eukaryota</taxon>
        <taxon>Metazoa</taxon>
        <taxon>Chordata</taxon>
        <taxon>Craniata</taxon>
        <taxon>Vertebrata</taxon>
        <taxon>Cyclostomata</taxon>
        <taxon>Myxini</taxon>
        <taxon>Myxiniformes</taxon>
        <taxon>Myxinidae</taxon>
        <taxon>Eptatretinae</taxon>
        <taxon>Eptatretus</taxon>
    </lineage>
</organism>
<evidence type="ECO:0000256" key="2">
    <source>
        <dbReference type="ARBA" id="ARBA00004613"/>
    </source>
</evidence>
<keyword evidence="7" id="KW-1015">Disulfide bond</keyword>
<dbReference type="Ensembl" id="ENSEBUT00000022308.1">
    <property type="protein sequence ID" value="ENSEBUP00000021732.1"/>
    <property type="gene ID" value="ENSEBUG00000013416.1"/>
</dbReference>
<keyword evidence="5" id="KW-0732">Signal</keyword>
<dbReference type="Gene3D" id="3.30.1680.10">
    <property type="entry name" value="ligand-binding face of the semaphorins, domain 2"/>
    <property type="match status" value="1"/>
</dbReference>
<evidence type="ECO:0000256" key="3">
    <source>
        <dbReference type="ARBA" id="ARBA00009492"/>
    </source>
</evidence>
<proteinExistence type="inferred from homology"/>
<dbReference type="InterPro" id="IPR036179">
    <property type="entry name" value="Ig-like_dom_sf"/>
</dbReference>